<dbReference type="PATRIC" id="fig|520767.4.peg.782"/>
<dbReference type="Pfam" id="PF03773">
    <property type="entry name" value="ArsP_1"/>
    <property type="match status" value="1"/>
</dbReference>
<dbReference type="EMBL" id="LOHZ01000023">
    <property type="protein sequence ID" value="KYO66880.1"/>
    <property type="molecule type" value="Genomic_DNA"/>
</dbReference>
<evidence type="ECO:0000256" key="7">
    <source>
        <dbReference type="SAM" id="Phobius"/>
    </source>
</evidence>
<dbReference type="AlphaFoldDB" id="A0A162MPH6"/>
<sequence length="179" mass="20081">MNFIKKYALFIFIMIIDIAIFIMDKKLGTKIFISTKNNFLNMLAVIPPIFLLLGLLDTWVPRETIIKLLGEGSGIKGIMLSIFLGSAAAGPLYGAFPVAEVMMKKGAKFSNILIFLGAWSTLKIPMFLFEMTSLGSKFAVTRWIVDVVGIILIAAFIDRIISDEEKTRIYEKYESNRQA</sequence>
<dbReference type="RefSeq" id="WP_068747862.1">
    <property type="nucleotide sequence ID" value="NZ_LOHZ01000023.1"/>
</dbReference>
<keyword evidence="9" id="KW-1185">Reference proteome</keyword>
<dbReference type="STRING" id="520767.ATZ99_06970"/>
<evidence type="ECO:0000256" key="3">
    <source>
        <dbReference type="ARBA" id="ARBA00022475"/>
    </source>
</evidence>
<feature type="transmembrane region" description="Helical" evidence="7">
    <location>
        <begin position="6"/>
        <end position="23"/>
    </location>
</feature>
<name>A0A162MPH6_9FIRM</name>
<evidence type="ECO:0000313" key="9">
    <source>
        <dbReference type="Proteomes" id="UP000075737"/>
    </source>
</evidence>
<keyword evidence="3" id="KW-1003">Cell membrane</keyword>
<keyword evidence="5 7" id="KW-1133">Transmembrane helix</keyword>
<feature type="transmembrane region" description="Helical" evidence="7">
    <location>
        <begin position="39"/>
        <end position="60"/>
    </location>
</feature>
<feature type="transmembrane region" description="Helical" evidence="7">
    <location>
        <begin position="140"/>
        <end position="161"/>
    </location>
</feature>
<organism evidence="8 9">
    <name type="scientific">Thermovenabulum gondwanense</name>
    <dbReference type="NCBI Taxonomy" id="520767"/>
    <lineage>
        <taxon>Bacteria</taxon>
        <taxon>Bacillati</taxon>
        <taxon>Bacillota</taxon>
        <taxon>Clostridia</taxon>
        <taxon>Thermosediminibacterales</taxon>
        <taxon>Thermosediminibacteraceae</taxon>
        <taxon>Thermovenabulum</taxon>
    </lineage>
</organism>
<comment type="subcellular location">
    <subcellularLocation>
        <location evidence="1">Cell membrane</location>
        <topology evidence="1">Multi-pass membrane protein</topology>
    </subcellularLocation>
</comment>
<reference evidence="8 9" key="1">
    <citation type="submission" date="2015-12" db="EMBL/GenBank/DDBJ databases">
        <title>Draft genome of Thermovenabulum gondwanense isolated from a red thermophilic microbial mat colonisisng an outflow channel of a bore well.</title>
        <authorList>
            <person name="Patel B.K."/>
        </authorList>
    </citation>
    <scope>NUCLEOTIDE SEQUENCE [LARGE SCALE GENOMIC DNA]</scope>
    <source>
        <strain evidence="8 9">R270</strain>
    </source>
</reference>
<dbReference type="OrthoDB" id="9798408at2"/>
<evidence type="ECO:0000256" key="4">
    <source>
        <dbReference type="ARBA" id="ARBA00022692"/>
    </source>
</evidence>
<evidence type="ECO:0000313" key="8">
    <source>
        <dbReference type="EMBL" id="KYO66880.1"/>
    </source>
</evidence>
<proteinExistence type="inferred from homology"/>
<evidence type="ECO:0008006" key="10">
    <source>
        <dbReference type="Google" id="ProtNLM"/>
    </source>
</evidence>
<accession>A0A162MPH6</accession>
<dbReference type="Proteomes" id="UP000075737">
    <property type="component" value="Unassembled WGS sequence"/>
</dbReference>
<protein>
    <recommendedName>
        <fullName evidence="10">Permease</fullName>
    </recommendedName>
</protein>
<comment type="similarity">
    <text evidence="2">Belongs to the UPF0718 family.</text>
</comment>
<evidence type="ECO:0000256" key="6">
    <source>
        <dbReference type="ARBA" id="ARBA00023136"/>
    </source>
</evidence>
<evidence type="ECO:0000256" key="1">
    <source>
        <dbReference type="ARBA" id="ARBA00004651"/>
    </source>
</evidence>
<feature type="transmembrane region" description="Helical" evidence="7">
    <location>
        <begin position="80"/>
        <end position="99"/>
    </location>
</feature>
<evidence type="ECO:0000256" key="5">
    <source>
        <dbReference type="ARBA" id="ARBA00022989"/>
    </source>
</evidence>
<keyword evidence="6 7" id="KW-0472">Membrane</keyword>
<keyword evidence="4 7" id="KW-0812">Transmembrane</keyword>
<dbReference type="GO" id="GO:0005886">
    <property type="term" value="C:plasma membrane"/>
    <property type="evidence" value="ECO:0007669"/>
    <property type="project" value="UniProtKB-SubCell"/>
</dbReference>
<gene>
    <name evidence="8" type="ORF">ATZ99_06970</name>
</gene>
<evidence type="ECO:0000256" key="2">
    <source>
        <dbReference type="ARBA" id="ARBA00006386"/>
    </source>
</evidence>
<feature type="transmembrane region" description="Helical" evidence="7">
    <location>
        <begin position="111"/>
        <end position="128"/>
    </location>
</feature>
<dbReference type="InterPro" id="IPR005524">
    <property type="entry name" value="DUF318"/>
</dbReference>
<comment type="caution">
    <text evidence="8">The sequence shown here is derived from an EMBL/GenBank/DDBJ whole genome shotgun (WGS) entry which is preliminary data.</text>
</comment>